<evidence type="ECO:0000313" key="3">
    <source>
        <dbReference type="Proteomes" id="UP000730482"/>
    </source>
</evidence>
<gene>
    <name evidence="2" type="ORF">KGQ19_06720</name>
</gene>
<name>A0ABS5KK37_9ACTN</name>
<comment type="caution">
    <text evidence="2">The sequence shown here is derived from an EMBL/GenBank/DDBJ whole genome shotgun (WGS) entry which is preliminary data.</text>
</comment>
<accession>A0ABS5KK37</accession>
<keyword evidence="3" id="KW-1185">Reference proteome</keyword>
<dbReference type="Proteomes" id="UP000730482">
    <property type="component" value="Unassembled WGS sequence"/>
</dbReference>
<dbReference type="InterPro" id="IPR024976">
    <property type="entry name" value="DUF3885"/>
</dbReference>
<evidence type="ECO:0000313" key="2">
    <source>
        <dbReference type="EMBL" id="MBS2546555.1"/>
    </source>
</evidence>
<proteinExistence type="predicted"/>
<dbReference type="Pfam" id="PF13021">
    <property type="entry name" value="DUF3885"/>
    <property type="match status" value="1"/>
</dbReference>
<sequence>MATGEDVLRDLSSLSQTWRERMGDRPPIAHEFPTEHRDRWVRFHSLPESKRYASDAAERRTILERHYAVLGELFGGEDVFIMTSTWSTTPEPEPRDRLDLRINPGSVLWWSFLSEDDSNPDLVVHTHVYVAWTGWSAGSLNRLLSAVAEYRAGNVVIGDRRLRRLYLPYDGGADVLAVDSAERDVLRDRHSAWLSGHPSGR</sequence>
<protein>
    <recommendedName>
        <fullName evidence="1">DUF3885 domain-containing protein</fullName>
    </recommendedName>
</protein>
<dbReference type="EMBL" id="JAAFYZ010000015">
    <property type="protein sequence ID" value="MBS2546555.1"/>
    <property type="molecule type" value="Genomic_DNA"/>
</dbReference>
<dbReference type="RefSeq" id="WP_212008202.1">
    <property type="nucleotide sequence ID" value="NZ_JAAFYZ010000015.1"/>
</dbReference>
<evidence type="ECO:0000259" key="1">
    <source>
        <dbReference type="Pfam" id="PF13021"/>
    </source>
</evidence>
<feature type="domain" description="DUF3885" evidence="1">
    <location>
        <begin position="28"/>
        <end position="198"/>
    </location>
</feature>
<reference evidence="2 3" key="1">
    <citation type="submission" date="2020-02" db="EMBL/GenBank/DDBJ databases">
        <title>Acidophilic actinobacteria isolated from forest soil.</title>
        <authorList>
            <person name="Golinska P."/>
        </authorList>
    </citation>
    <scope>NUCLEOTIDE SEQUENCE [LARGE SCALE GENOMIC DNA]</scope>
    <source>
        <strain evidence="2 3">NL8</strain>
    </source>
</reference>
<organism evidence="2 3">
    <name type="scientific">Catenulispora pinistramenti</name>
    <dbReference type="NCBI Taxonomy" id="2705254"/>
    <lineage>
        <taxon>Bacteria</taxon>
        <taxon>Bacillati</taxon>
        <taxon>Actinomycetota</taxon>
        <taxon>Actinomycetes</taxon>
        <taxon>Catenulisporales</taxon>
        <taxon>Catenulisporaceae</taxon>
        <taxon>Catenulispora</taxon>
    </lineage>
</organism>